<evidence type="ECO:0000313" key="2">
    <source>
        <dbReference type="EMBL" id="KAK7358685.1"/>
    </source>
</evidence>
<feature type="compositionally biased region" description="Acidic residues" evidence="1">
    <location>
        <begin position="211"/>
        <end position="221"/>
    </location>
</feature>
<feature type="region of interest" description="Disordered" evidence="1">
    <location>
        <begin position="179"/>
        <end position="228"/>
    </location>
</feature>
<name>A0AAN9R1H6_CANGL</name>
<gene>
    <name evidence="2" type="ORF">VNO77_00623</name>
</gene>
<comment type="caution">
    <text evidence="2">The sequence shown here is derived from an EMBL/GenBank/DDBJ whole genome shotgun (WGS) entry which is preliminary data.</text>
</comment>
<dbReference type="EMBL" id="JAYMYQ010000001">
    <property type="protein sequence ID" value="KAK7358685.1"/>
    <property type="molecule type" value="Genomic_DNA"/>
</dbReference>
<proteinExistence type="predicted"/>
<feature type="compositionally biased region" description="Basic and acidic residues" evidence="1">
    <location>
        <begin position="108"/>
        <end position="125"/>
    </location>
</feature>
<sequence>MSDQTPRSRNSILHLSSSSELSHIILPSCLCIADKSLILLSAMGIGNSKLNSGDGNAVPPKIRPVLTGRLEDFKKRRNGEGALSKKQLLNETDEEDGISHSSQETETEDKVSSKEIKSPKKEEMVVRSTPTTEKLSRVVPMPNVECEIGENNTNKGNVEQANKDVDPNKDKVVHIVKMDEADVKTEQGKAAEPVEEPKKENYQAPAKGDDNTDDNDSDDDDERGKFNGFLCPGSPSFRIYCIEADKRKEEECDNPTIMVHQKSLSAESVRGTASRDLNEVIQDVEIESTTKRKGNKKKFGAVKTLLKVKSCYHPIRTCTGDRGTIVTGDDRGTIVTAKAAK</sequence>
<keyword evidence="3" id="KW-1185">Reference proteome</keyword>
<organism evidence="2 3">
    <name type="scientific">Canavalia gladiata</name>
    <name type="common">Sword bean</name>
    <name type="synonym">Dolichos gladiatus</name>
    <dbReference type="NCBI Taxonomy" id="3824"/>
    <lineage>
        <taxon>Eukaryota</taxon>
        <taxon>Viridiplantae</taxon>
        <taxon>Streptophyta</taxon>
        <taxon>Embryophyta</taxon>
        <taxon>Tracheophyta</taxon>
        <taxon>Spermatophyta</taxon>
        <taxon>Magnoliopsida</taxon>
        <taxon>eudicotyledons</taxon>
        <taxon>Gunneridae</taxon>
        <taxon>Pentapetalae</taxon>
        <taxon>rosids</taxon>
        <taxon>fabids</taxon>
        <taxon>Fabales</taxon>
        <taxon>Fabaceae</taxon>
        <taxon>Papilionoideae</taxon>
        <taxon>50 kb inversion clade</taxon>
        <taxon>NPAAA clade</taxon>
        <taxon>indigoferoid/millettioid clade</taxon>
        <taxon>Phaseoleae</taxon>
        <taxon>Canavalia</taxon>
    </lineage>
</organism>
<dbReference type="Proteomes" id="UP001367508">
    <property type="component" value="Unassembled WGS sequence"/>
</dbReference>
<feature type="compositionally biased region" description="Polar residues" evidence="1">
    <location>
        <begin position="150"/>
        <end position="160"/>
    </location>
</feature>
<dbReference type="AlphaFoldDB" id="A0AAN9R1H6"/>
<reference evidence="2 3" key="1">
    <citation type="submission" date="2024-01" db="EMBL/GenBank/DDBJ databases">
        <title>The genomes of 5 underutilized Papilionoideae crops provide insights into root nodulation and disease resistanc.</title>
        <authorList>
            <person name="Jiang F."/>
        </authorList>
    </citation>
    <scope>NUCLEOTIDE SEQUENCE [LARGE SCALE GENOMIC DNA]</scope>
    <source>
        <strain evidence="2">LVBAO_FW01</strain>
        <tissue evidence="2">Leaves</tissue>
    </source>
</reference>
<evidence type="ECO:0000256" key="1">
    <source>
        <dbReference type="SAM" id="MobiDB-lite"/>
    </source>
</evidence>
<feature type="compositionally biased region" description="Basic and acidic residues" evidence="1">
    <location>
        <begin position="179"/>
        <end position="189"/>
    </location>
</feature>
<accession>A0AAN9R1H6</accession>
<protein>
    <submittedName>
        <fullName evidence="2">Uncharacterized protein</fullName>
    </submittedName>
</protein>
<feature type="region of interest" description="Disordered" evidence="1">
    <location>
        <begin position="76"/>
        <end position="166"/>
    </location>
</feature>
<evidence type="ECO:0000313" key="3">
    <source>
        <dbReference type="Proteomes" id="UP001367508"/>
    </source>
</evidence>